<evidence type="ECO:0000313" key="2">
    <source>
        <dbReference type="EMBL" id="MBB5205683.1"/>
    </source>
</evidence>
<accession>A0A840S7N4</accession>
<dbReference type="InterPro" id="IPR036291">
    <property type="entry name" value="NAD(P)-bd_dom_sf"/>
</dbReference>
<gene>
    <name evidence="2" type="ORF">HNQ51_003010</name>
</gene>
<proteinExistence type="predicted"/>
<comment type="caution">
    <text evidence="2">The sequence shown here is derived from an EMBL/GenBank/DDBJ whole genome shotgun (WGS) entry which is preliminary data.</text>
</comment>
<dbReference type="PANTHER" id="PTHR43355:SF2">
    <property type="entry name" value="FLAVIN REDUCTASE (NADPH)"/>
    <property type="match status" value="1"/>
</dbReference>
<dbReference type="GO" id="GO:0016646">
    <property type="term" value="F:oxidoreductase activity, acting on the CH-NH group of donors, NAD or NADP as acceptor"/>
    <property type="evidence" value="ECO:0007669"/>
    <property type="project" value="TreeGrafter"/>
</dbReference>
<keyword evidence="3" id="KW-1185">Reference proteome</keyword>
<dbReference type="EMBL" id="JACHHO010000005">
    <property type="protein sequence ID" value="MBB5205683.1"/>
    <property type="molecule type" value="Genomic_DNA"/>
</dbReference>
<dbReference type="Proteomes" id="UP000554837">
    <property type="component" value="Unassembled WGS sequence"/>
</dbReference>
<evidence type="ECO:0000313" key="3">
    <source>
        <dbReference type="Proteomes" id="UP000554837"/>
    </source>
</evidence>
<dbReference type="InterPro" id="IPR051606">
    <property type="entry name" value="Polyketide_Oxido-like"/>
</dbReference>
<feature type="domain" description="NAD(P)-binding" evidence="1">
    <location>
        <begin position="7"/>
        <end position="197"/>
    </location>
</feature>
<dbReference type="RefSeq" id="WP_138855201.1">
    <property type="nucleotide sequence ID" value="NZ_CP040709.1"/>
</dbReference>
<sequence length="213" mass="22254">MKVVLIGATGFVGSALLQELLARGHQVLALARNSAKLAPQEGMQALQADVMDPEAVAAAAAQADAVISAFNPGWTHPALYEDTVRGYDAIAQGVAKAGRRLLVVGGAGSLYVAPGLQLVDTPEFPAEWKAAALAAREVLKRLQSNRLGLAWSYVSPPAHLVPGERTGNYRLGQDDLLTDAQGHSSISVADLAVALVDELGAPAHQGKRFTVAY</sequence>
<dbReference type="Pfam" id="PF13460">
    <property type="entry name" value="NAD_binding_10"/>
    <property type="match status" value="1"/>
</dbReference>
<name>A0A840S7N4_9BURK</name>
<reference evidence="2 3" key="1">
    <citation type="submission" date="2020-08" db="EMBL/GenBank/DDBJ databases">
        <title>Genomic Encyclopedia of Type Strains, Phase IV (KMG-IV): sequencing the most valuable type-strain genomes for metagenomic binning, comparative biology and taxonomic classification.</title>
        <authorList>
            <person name="Goeker M."/>
        </authorList>
    </citation>
    <scope>NUCLEOTIDE SEQUENCE [LARGE SCALE GENOMIC DNA]</scope>
    <source>
        <strain evidence="2 3">DSM 23958</strain>
    </source>
</reference>
<dbReference type="AlphaFoldDB" id="A0A840S7N4"/>
<dbReference type="OrthoDB" id="7352421at2"/>
<protein>
    <recommendedName>
        <fullName evidence="1">NAD(P)-binding domain-containing protein</fullName>
    </recommendedName>
</protein>
<dbReference type="SUPFAM" id="SSF51735">
    <property type="entry name" value="NAD(P)-binding Rossmann-fold domains"/>
    <property type="match status" value="1"/>
</dbReference>
<dbReference type="InterPro" id="IPR016040">
    <property type="entry name" value="NAD(P)-bd_dom"/>
</dbReference>
<evidence type="ECO:0000259" key="1">
    <source>
        <dbReference type="Pfam" id="PF13460"/>
    </source>
</evidence>
<organism evidence="2 3">
    <name type="scientific">Inhella inkyongensis</name>
    <dbReference type="NCBI Taxonomy" id="392593"/>
    <lineage>
        <taxon>Bacteria</taxon>
        <taxon>Pseudomonadati</taxon>
        <taxon>Pseudomonadota</taxon>
        <taxon>Betaproteobacteria</taxon>
        <taxon>Burkholderiales</taxon>
        <taxon>Sphaerotilaceae</taxon>
        <taxon>Inhella</taxon>
    </lineage>
</organism>
<dbReference type="PANTHER" id="PTHR43355">
    <property type="entry name" value="FLAVIN REDUCTASE (NADPH)"/>
    <property type="match status" value="1"/>
</dbReference>
<dbReference type="Gene3D" id="3.40.50.720">
    <property type="entry name" value="NAD(P)-binding Rossmann-like Domain"/>
    <property type="match status" value="1"/>
</dbReference>